<dbReference type="Proteomes" id="UP001058860">
    <property type="component" value="Chromosome"/>
</dbReference>
<accession>A0ABY5PJ25</accession>
<proteinExistence type="predicted"/>
<reference evidence="3" key="1">
    <citation type="submission" date="2021-11" db="EMBL/GenBank/DDBJ databases">
        <title>Cultivation dependent microbiological survey of springs from the worlds oldest radium mine currently devoted to the extraction of radon-saturated water.</title>
        <authorList>
            <person name="Kapinusova G."/>
            <person name="Smrhova T."/>
            <person name="Strejcek M."/>
            <person name="Suman J."/>
            <person name="Jani K."/>
            <person name="Pajer P."/>
            <person name="Uhlik O."/>
        </authorList>
    </citation>
    <scope>NUCLEOTIDE SEQUENCE [LARGE SCALE GENOMIC DNA]</scope>
    <source>
        <strain evidence="3">J379</strain>
    </source>
</reference>
<protein>
    <submittedName>
        <fullName evidence="2">Uncharacterized protein</fullName>
    </submittedName>
</protein>
<feature type="compositionally biased region" description="Basic and acidic residues" evidence="1">
    <location>
        <begin position="114"/>
        <end position="125"/>
    </location>
</feature>
<evidence type="ECO:0000256" key="1">
    <source>
        <dbReference type="SAM" id="MobiDB-lite"/>
    </source>
</evidence>
<sequence>MPPGELAGVHLVVALPHIPLVGREVLRVALQRVVHELRRVEELLAAVDDLPLGLQAHVVHERDERVEDLRDAAAERGRRQMHHARALQRLGELVDLLDQVAAADVGVVGELLRADGDGLEHEPDPTPRPGGRSDGGA</sequence>
<name>A0ABY5PJ25_9ACTN</name>
<evidence type="ECO:0000313" key="2">
    <source>
        <dbReference type="EMBL" id="UUY04621.1"/>
    </source>
</evidence>
<gene>
    <name evidence="2" type="ORF">LRS13_03540</name>
</gene>
<feature type="region of interest" description="Disordered" evidence="1">
    <location>
        <begin position="114"/>
        <end position="137"/>
    </location>
</feature>
<keyword evidence="3" id="KW-1185">Reference proteome</keyword>
<dbReference type="EMBL" id="CP088295">
    <property type="protein sequence ID" value="UUY04621.1"/>
    <property type="molecule type" value="Genomic_DNA"/>
</dbReference>
<evidence type="ECO:0000313" key="3">
    <source>
        <dbReference type="Proteomes" id="UP001058860"/>
    </source>
</evidence>
<organism evidence="2 3">
    <name type="scientific">Svornostia abyssi</name>
    <dbReference type="NCBI Taxonomy" id="2898438"/>
    <lineage>
        <taxon>Bacteria</taxon>
        <taxon>Bacillati</taxon>
        <taxon>Actinomycetota</taxon>
        <taxon>Thermoleophilia</taxon>
        <taxon>Solirubrobacterales</taxon>
        <taxon>Baekduiaceae</taxon>
        <taxon>Svornostia</taxon>
    </lineage>
</organism>